<dbReference type="PANTHER" id="PTHR37450:SF1">
    <property type="entry name" value="CIPC PROTEIN"/>
    <property type="match status" value="1"/>
</dbReference>
<feature type="compositionally biased region" description="Low complexity" evidence="1">
    <location>
        <begin position="122"/>
        <end position="137"/>
    </location>
</feature>
<dbReference type="InterPro" id="IPR022234">
    <property type="entry name" value="DUF3759"/>
</dbReference>
<sequence length="245" mass="27570">MQQRPSPHPQLIRGPEDRLGWAKVDPSLPHAELPLASHTMVMVTLLPPSIDSIQEDLDMELTVKEITEEPTRLIERPDHTSQDSKEYPTANLPTDNTRPCDAPDRASFVGQREYDLDRRSSKSPSASSLNDSPQSDSYNQYQEGGVTREHEASFAHELIAGAASYEAAKAYEDHCERNGTPRLKSLPTPGQPPSHEKAKEIMAGFAGAFIDREVETRGLDFIDRERAKRHAQEHIEQVEESRFNY</sequence>
<reference evidence="2 3" key="1">
    <citation type="submission" date="2016-10" db="EMBL/GenBank/DDBJ databases">
        <title>Genome sequence of the ascomycete fungus Penicillium subrubescens.</title>
        <authorList>
            <person name="De Vries R.P."/>
            <person name="Peng M."/>
            <person name="Dilokpimol A."/>
            <person name="Hilden K."/>
            <person name="Makela M.R."/>
            <person name="Grigoriev I."/>
            <person name="Riley R."/>
            <person name="Granchi Z."/>
        </authorList>
    </citation>
    <scope>NUCLEOTIDE SEQUENCE [LARGE SCALE GENOMIC DNA]</scope>
    <source>
        <strain evidence="2 3">CBS 132785</strain>
    </source>
</reference>
<keyword evidence="3" id="KW-1185">Reference proteome</keyword>
<dbReference type="STRING" id="1316194.A0A1Q5TMG5"/>
<evidence type="ECO:0000313" key="2">
    <source>
        <dbReference type="EMBL" id="OKP01425.1"/>
    </source>
</evidence>
<evidence type="ECO:0000313" key="3">
    <source>
        <dbReference type="Proteomes" id="UP000186955"/>
    </source>
</evidence>
<name>A0A1Q5TMG5_9EURO</name>
<gene>
    <name evidence="2" type="ORF">PENSUB_7415</name>
</gene>
<protein>
    <submittedName>
        <fullName evidence="2">Uncharacterized protein</fullName>
    </submittedName>
</protein>
<evidence type="ECO:0000256" key="1">
    <source>
        <dbReference type="SAM" id="MobiDB-lite"/>
    </source>
</evidence>
<dbReference type="EMBL" id="MNBE01000639">
    <property type="protein sequence ID" value="OKP01425.1"/>
    <property type="molecule type" value="Genomic_DNA"/>
</dbReference>
<accession>A0A1Q5TMG5</accession>
<comment type="caution">
    <text evidence="2">The sequence shown here is derived from an EMBL/GenBank/DDBJ whole genome shotgun (WGS) entry which is preliminary data.</text>
</comment>
<dbReference type="Proteomes" id="UP000186955">
    <property type="component" value="Unassembled WGS sequence"/>
</dbReference>
<dbReference type="AlphaFoldDB" id="A0A1Q5TMG5"/>
<organism evidence="2 3">
    <name type="scientific">Penicillium subrubescens</name>
    <dbReference type="NCBI Taxonomy" id="1316194"/>
    <lineage>
        <taxon>Eukaryota</taxon>
        <taxon>Fungi</taxon>
        <taxon>Dikarya</taxon>
        <taxon>Ascomycota</taxon>
        <taxon>Pezizomycotina</taxon>
        <taxon>Eurotiomycetes</taxon>
        <taxon>Eurotiomycetidae</taxon>
        <taxon>Eurotiales</taxon>
        <taxon>Aspergillaceae</taxon>
        <taxon>Penicillium</taxon>
    </lineage>
</organism>
<dbReference type="Pfam" id="PF12585">
    <property type="entry name" value="DUF3759"/>
    <property type="match status" value="1"/>
</dbReference>
<feature type="compositionally biased region" description="Basic and acidic residues" evidence="1">
    <location>
        <begin position="68"/>
        <end position="86"/>
    </location>
</feature>
<feature type="region of interest" description="Disordered" evidence="1">
    <location>
        <begin position="68"/>
        <end position="150"/>
    </location>
</feature>
<proteinExistence type="predicted"/>
<dbReference type="PANTHER" id="PTHR37450">
    <property type="entry name" value="CIPC PROTEIN"/>
    <property type="match status" value="1"/>
</dbReference>